<dbReference type="AlphaFoldDB" id="A0A6G1DFA3"/>
<sequence>MAHAAWPLARHPRNPSPAPARPPPPSPAAAGAGLRDAPPRAAKLNIEDLFPSSLGILHVNLLLEFLLVQTLFRTHLQGFLMMTLLVSQKLIVSSIQEKPLTLT</sequence>
<accession>A0A6G1DFA3</accession>
<evidence type="ECO:0000313" key="2">
    <source>
        <dbReference type="EMBL" id="KAF0910882.1"/>
    </source>
</evidence>
<dbReference type="EMBL" id="SPHZ02000006">
    <property type="protein sequence ID" value="KAF0910882.1"/>
    <property type="molecule type" value="Genomic_DNA"/>
</dbReference>
<keyword evidence="3" id="KW-1185">Reference proteome</keyword>
<protein>
    <submittedName>
        <fullName evidence="2">Uncharacterized protein</fullName>
    </submittedName>
</protein>
<feature type="compositionally biased region" description="Pro residues" evidence="1">
    <location>
        <begin position="14"/>
        <end position="27"/>
    </location>
</feature>
<reference evidence="2 3" key="1">
    <citation type="submission" date="2019-11" db="EMBL/GenBank/DDBJ databases">
        <title>Whole genome sequence of Oryza granulata.</title>
        <authorList>
            <person name="Li W."/>
        </authorList>
    </citation>
    <scope>NUCLEOTIDE SEQUENCE [LARGE SCALE GENOMIC DNA]</scope>
    <source>
        <strain evidence="3">cv. Menghai</strain>
        <tissue evidence="2">Leaf</tissue>
    </source>
</reference>
<gene>
    <name evidence="2" type="ORF">E2562_004839</name>
</gene>
<evidence type="ECO:0000256" key="1">
    <source>
        <dbReference type="SAM" id="MobiDB-lite"/>
    </source>
</evidence>
<proteinExistence type="predicted"/>
<comment type="caution">
    <text evidence="2">The sequence shown here is derived from an EMBL/GenBank/DDBJ whole genome shotgun (WGS) entry which is preliminary data.</text>
</comment>
<name>A0A6G1DFA3_9ORYZ</name>
<dbReference type="Proteomes" id="UP000479710">
    <property type="component" value="Unassembled WGS sequence"/>
</dbReference>
<evidence type="ECO:0000313" key="3">
    <source>
        <dbReference type="Proteomes" id="UP000479710"/>
    </source>
</evidence>
<feature type="region of interest" description="Disordered" evidence="1">
    <location>
        <begin position="1"/>
        <end position="36"/>
    </location>
</feature>
<organism evidence="2 3">
    <name type="scientific">Oryza meyeriana var. granulata</name>
    <dbReference type="NCBI Taxonomy" id="110450"/>
    <lineage>
        <taxon>Eukaryota</taxon>
        <taxon>Viridiplantae</taxon>
        <taxon>Streptophyta</taxon>
        <taxon>Embryophyta</taxon>
        <taxon>Tracheophyta</taxon>
        <taxon>Spermatophyta</taxon>
        <taxon>Magnoliopsida</taxon>
        <taxon>Liliopsida</taxon>
        <taxon>Poales</taxon>
        <taxon>Poaceae</taxon>
        <taxon>BOP clade</taxon>
        <taxon>Oryzoideae</taxon>
        <taxon>Oryzeae</taxon>
        <taxon>Oryzinae</taxon>
        <taxon>Oryza</taxon>
        <taxon>Oryza meyeriana</taxon>
    </lineage>
</organism>